<organism evidence="4 5">
    <name type="scientific">Starmerella bacillaris</name>
    <name type="common">Yeast</name>
    <name type="synonym">Candida zemplinina</name>
    <dbReference type="NCBI Taxonomy" id="1247836"/>
    <lineage>
        <taxon>Eukaryota</taxon>
        <taxon>Fungi</taxon>
        <taxon>Dikarya</taxon>
        <taxon>Ascomycota</taxon>
        <taxon>Saccharomycotina</taxon>
        <taxon>Dipodascomycetes</taxon>
        <taxon>Dipodascales</taxon>
        <taxon>Trichomonascaceae</taxon>
        <taxon>Starmerella</taxon>
    </lineage>
</organism>
<dbReference type="GO" id="GO:0004497">
    <property type="term" value="F:monooxygenase activity"/>
    <property type="evidence" value="ECO:0007669"/>
    <property type="project" value="UniProtKB-KW"/>
</dbReference>
<name>A0AAV5RE43_STABA</name>
<reference evidence="4 5" key="1">
    <citation type="journal article" date="2023" name="Elife">
        <title>Identification of key yeast species and microbe-microbe interactions impacting larval growth of Drosophila in the wild.</title>
        <authorList>
            <person name="Mure A."/>
            <person name="Sugiura Y."/>
            <person name="Maeda R."/>
            <person name="Honda K."/>
            <person name="Sakurai N."/>
            <person name="Takahashi Y."/>
            <person name="Watada M."/>
            <person name="Katoh T."/>
            <person name="Gotoh A."/>
            <person name="Gotoh Y."/>
            <person name="Taniguchi I."/>
            <person name="Nakamura K."/>
            <person name="Hayashi T."/>
            <person name="Katayama T."/>
            <person name="Uemura T."/>
            <person name="Hattori Y."/>
        </authorList>
    </citation>
    <scope>NUCLEOTIDE SEQUENCE [LARGE SCALE GENOMIC DNA]</scope>
    <source>
        <strain evidence="4 5">SB-73</strain>
    </source>
</reference>
<protein>
    <submittedName>
        <fullName evidence="4">N,N-dimethylaniline monooxygenase</fullName>
    </submittedName>
</protein>
<dbReference type="Pfam" id="PF13738">
    <property type="entry name" value="Pyr_redox_3"/>
    <property type="match status" value="1"/>
</dbReference>
<dbReference type="InterPro" id="IPR050346">
    <property type="entry name" value="FMO-like"/>
</dbReference>
<proteinExistence type="predicted"/>
<keyword evidence="2" id="KW-0274">FAD</keyword>
<evidence type="ECO:0000256" key="2">
    <source>
        <dbReference type="ARBA" id="ARBA00022827"/>
    </source>
</evidence>
<evidence type="ECO:0000256" key="1">
    <source>
        <dbReference type="ARBA" id="ARBA00022630"/>
    </source>
</evidence>
<evidence type="ECO:0000256" key="3">
    <source>
        <dbReference type="ARBA" id="ARBA00023002"/>
    </source>
</evidence>
<evidence type="ECO:0000313" key="5">
    <source>
        <dbReference type="Proteomes" id="UP001362899"/>
    </source>
</evidence>
<evidence type="ECO:0000313" key="4">
    <source>
        <dbReference type="EMBL" id="GMM49670.1"/>
    </source>
</evidence>
<keyword evidence="1" id="KW-0285">Flavoprotein</keyword>
<dbReference type="InterPro" id="IPR036188">
    <property type="entry name" value="FAD/NAD-bd_sf"/>
</dbReference>
<comment type="caution">
    <text evidence="4">The sequence shown here is derived from an EMBL/GenBank/DDBJ whole genome shotgun (WGS) entry which is preliminary data.</text>
</comment>
<gene>
    <name evidence="4" type="ORF">DASB73_006280</name>
</gene>
<dbReference type="AlphaFoldDB" id="A0AAV5RE43"/>
<keyword evidence="4" id="KW-0503">Monooxygenase</keyword>
<dbReference type="SUPFAM" id="SSF51905">
    <property type="entry name" value="FAD/NAD(P)-binding domain"/>
    <property type="match status" value="2"/>
</dbReference>
<accession>A0AAV5RE43</accession>
<dbReference type="GO" id="GO:0050660">
    <property type="term" value="F:flavin adenine dinucleotide binding"/>
    <property type="evidence" value="ECO:0007669"/>
    <property type="project" value="InterPro"/>
</dbReference>
<dbReference type="PANTHER" id="PTHR23023">
    <property type="entry name" value="DIMETHYLANILINE MONOOXYGENASE"/>
    <property type="match status" value="1"/>
</dbReference>
<keyword evidence="3" id="KW-0560">Oxidoreductase</keyword>
<dbReference type="PRINTS" id="PR00370">
    <property type="entry name" value="FMOXYGENASE"/>
</dbReference>
<dbReference type="EMBL" id="BTGC01000003">
    <property type="protein sequence ID" value="GMM49670.1"/>
    <property type="molecule type" value="Genomic_DNA"/>
</dbReference>
<sequence>MSLRKAVGVIGGGPSGFAVARALSAELSAGESLYDITIFERRSTTGGVWEFTGKGPLYRDLDTNIYQYLMEFKDHKFPSNDKPTFIKRDEVRQYVDNYSNSVASKANVHVNFNSEVSNLTKNGNKWIIESNNKNHEFDRVIVATGHYEYPAYPDTPGLEEYRNVAPEKVTHTKHYFEPSPFTGKKVLVIGNGSSGVDVTIQLLSVTAPVTISRLSVAKSDEAFTEGKDVIFKPVIDRIDPKDGTVYFSDGSKDSYDYLIYATGYSYKAPFLETFDGKAPHKVLDSERYQRIQNLYKYIFYIPDPTLAFVGLNTQIIPMPFVESQGEVISKIWADRIKLPSTEEMHEEEKKLIAEKGTGTGFLYMGYPADVEYMHELNKWADQAGEGGFFAERWGDFKKQMRSAFAEHKFTEYFRKVNESNARRQLYSENQPLS</sequence>
<dbReference type="InterPro" id="IPR000960">
    <property type="entry name" value="Flavin_mOase"/>
</dbReference>
<dbReference type="Gene3D" id="3.50.50.60">
    <property type="entry name" value="FAD/NAD(P)-binding domain"/>
    <property type="match status" value="2"/>
</dbReference>
<dbReference type="Proteomes" id="UP001362899">
    <property type="component" value="Unassembled WGS sequence"/>
</dbReference>
<dbReference type="GO" id="GO:0050661">
    <property type="term" value="F:NADP binding"/>
    <property type="evidence" value="ECO:0007669"/>
    <property type="project" value="InterPro"/>
</dbReference>
<keyword evidence="5" id="KW-1185">Reference proteome</keyword>